<comment type="caution">
    <text evidence="3">The sequence shown here is derived from an EMBL/GenBank/DDBJ whole genome shotgun (WGS) entry which is preliminary data.</text>
</comment>
<dbReference type="GO" id="GO:0051782">
    <property type="term" value="P:negative regulation of cell division"/>
    <property type="evidence" value="ECO:0007669"/>
    <property type="project" value="TreeGrafter"/>
</dbReference>
<keyword evidence="2" id="KW-0067">ATP-binding</keyword>
<dbReference type="GO" id="GO:0016887">
    <property type="term" value="F:ATP hydrolysis activity"/>
    <property type="evidence" value="ECO:0007669"/>
    <property type="project" value="TreeGrafter"/>
</dbReference>
<dbReference type="SUPFAM" id="SSF52540">
    <property type="entry name" value="P-loop containing nucleoside triphosphate hydrolases"/>
    <property type="match status" value="1"/>
</dbReference>
<reference evidence="3 4" key="1">
    <citation type="journal article" date="2005" name="Int. J. Syst. Evol. Microbiol.">
        <title>Halobacillus yeomjeoni sp. nov., isolated from a marine solar saltern in Korea.</title>
        <authorList>
            <person name="Yoon J.H."/>
            <person name="Kang S.J."/>
            <person name="Lee C.H."/>
            <person name="Oh H.W."/>
            <person name="Oh T.K."/>
        </authorList>
    </citation>
    <scope>NUCLEOTIDE SEQUENCE [LARGE SCALE GENOMIC DNA]</scope>
    <source>
        <strain evidence="3 4">KCTC 3957</strain>
    </source>
</reference>
<evidence type="ECO:0000313" key="4">
    <source>
        <dbReference type="Proteomes" id="UP000614490"/>
    </source>
</evidence>
<dbReference type="GO" id="GO:0009898">
    <property type="term" value="C:cytoplasmic side of plasma membrane"/>
    <property type="evidence" value="ECO:0007669"/>
    <property type="project" value="TreeGrafter"/>
</dbReference>
<dbReference type="GO" id="GO:0005524">
    <property type="term" value="F:ATP binding"/>
    <property type="evidence" value="ECO:0007669"/>
    <property type="project" value="UniProtKB-KW"/>
</dbReference>
<gene>
    <name evidence="3" type="ORF">H0267_03600</name>
</gene>
<sequence length="290" mass="32523">MQMNDQAERLRNRIKQLHSQREVKIMAIASGKGGVGKSNFTINFALKLKEQGKRVLIFDLDIGMGNIDILMGVSPKHSFIHMFEEELTLKEIIETGPNGLSYIAGGTGLSDIFQLDLEKFNLFQTQFEEMAVDYDYILFDMGAGISVDTLHFITSAHEAVIVTTPEPTSITDAYSLIKHLSYRDKEIPISVLVNRPIDEHSGKQAFDRLQKVVGSFLEIQIGLLGIIPDDKAVVQSVHKQVPFVLEHPNSKASRALQTITSTYISDKGEAPESFTHESFFAKLRRLVFPR</sequence>
<dbReference type="Pfam" id="PF10609">
    <property type="entry name" value="ParA"/>
    <property type="match status" value="1"/>
</dbReference>
<dbReference type="Gene3D" id="3.40.50.300">
    <property type="entry name" value="P-loop containing nucleotide triphosphate hydrolases"/>
    <property type="match status" value="1"/>
</dbReference>
<evidence type="ECO:0000313" key="3">
    <source>
        <dbReference type="EMBL" id="MBH0229291.1"/>
    </source>
</evidence>
<dbReference type="PIRSF" id="PIRSF003092">
    <property type="entry name" value="MinD"/>
    <property type="match status" value="1"/>
</dbReference>
<organism evidence="3 4">
    <name type="scientific">Halobacillus yeomjeoni</name>
    <dbReference type="NCBI Taxonomy" id="311194"/>
    <lineage>
        <taxon>Bacteria</taxon>
        <taxon>Bacillati</taxon>
        <taxon>Bacillota</taxon>
        <taxon>Bacilli</taxon>
        <taxon>Bacillales</taxon>
        <taxon>Bacillaceae</taxon>
        <taxon>Halobacillus</taxon>
    </lineage>
</organism>
<dbReference type="EMBL" id="JADZSC010000001">
    <property type="protein sequence ID" value="MBH0229291.1"/>
    <property type="molecule type" value="Genomic_DNA"/>
</dbReference>
<name>A0A931MUA1_9BACI</name>
<keyword evidence="1" id="KW-0547">Nucleotide-binding</keyword>
<evidence type="ECO:0000256" key="1">
    <source>
        <dbReference type="ARBA" id="ARBA00022741"/>
    </source>
</evidence>
<keyword evidence="4" id="KW-1185">Reference proteome</keyword>
<protein>
    <submittedName>
        <fullName evidence="3">MinD/ParA family protein</fullName>
    </submittedName>
</protein>
<dbReference type="InterPro" id="IPR033875">
    <property type="entry name" value="FlhG"/>
</dbReference>
<dbReference type="RefSeq" id="WP_197315913.1">
    <property type="nucleotide sequence ID" value="NZ_JADZSC010000001.1"/>
</dbReference>
<dbReference type="InterPro" id="IPR025501">
    <property type="entry name" value="MinD_FleN"/>
</dbReference>
<dbReference type="InterPro" id="IPR027417">
    <property type="entry name" value="P-loop_NTPase"/>
</dbReference>
<dbReference type="InterPro" id="IPR050625">
    <property type="entry name" value="ParA/MinD_ATPase"/>
</dbReference>
<dbReference type="AlphaFoldDB" id="A0A931MUA1"/>
<proteinExistence type="predicted"/>
<dbReference type="PANTHER" id="PTHR43384">
    <property type="entry name" value="SEPTUM SITE-DETERMINING PROTEIN MIND HOMOLOG, CHLOROPLASTIC-RELATED"/>
    <property type="match status" value="1"/>
</dbReference>
<evidence type="ECO:0000256" key="2">
    <source>
        <dbReference type="ARBA" id="ARBA00022840"/>
    </source>
</evidence>
<dbReference type="Proteomes" id="UP000614490">
    <property type="component" value="Unassembled WGS sequence"/>
</dbReference>
<dbReference type="InterPro" id="IPR033756">
    <property type="entry name" value="YlxH/NBP35"/>
</dbReference>
<dbReference type="CDD" id="cd02038">
    <property type="entry name" value="FlhG-like"/>
    <property type="match status" value="1"/>
</dbReference>
<dbReference type="GO" id="GO:0005829">
    <property type="term" value="C:cytosol"/>
    <property type="evidence" value="ECO:0007669"/>
    <property type="project" value="TreeGrafter"/>
</dbReference>
<accession>A0A931MUA1</accession>
<dbReference type="PANTHER" id="PTHR43384:SF4">
    <property type="entry name" value="CELLULOSE BIOSYNTHESIS PROTEIN BCSQ-RELATED"/>
    <property type="match status" value="1"/>
</dbReference>